<dbReference type="Pfam" id="PF01027">
    <property type="entry name" value="Bax1-I"/>
    <property type="match status" value="1"/>
</dbReference>
<protein>
    <recommendedName>
        <fullName evidence="8">BI1-like protein</fullName>
    </recommendedName>
</protein>
<feature type="transmembrane region" description="Helical" evidence="5">
    <location>
        <begin position="108"/>
        <end position="129"/>
    </location>
</feature>
<sequence length="253" mass="27645">MGKGNHHHHLYDVEAGGFPPAAGAGAGPCPYMIESPQLRWAFIRKVYVIVAMQMLTTVAVAAAVYFVPAIRRFFAARTSAALAAFVVIIVAPLIVMFPMLFLRKRHPINMFLLALFTVCMSFSVGLGCLSVKGIIIIEAASLTFVVVFGLTLYTFWAAKRGHDFSFLGPFLVAATLILMLYGLVQFLLPMGKVATTVYGCVAALVFSGFIIYDTDNLIKRHSYDEYVTAAISLYLDIINIFMSIVTCLSSSDS</sequence>
<proteinExistence type="inferred from homology"/>
<dbReference type="PANTHER" id="PTHR23291">
    <property type="entry name" value="BAX INHIBITOR-RELATED"/>
    <property type="match status" value="1"/>
</dbReference>
<dbReference type="EMBL" id="RWGY01000007">
    <property type="protein sequence ID" value="TVU41787.1"/>
    <property type="molecule type" value="Genomic_DNA"/>
</dbReference>
<dbReference type="AlphaFoldDB" id="A0A5J9W1I4"/>
<feature type="transmembrane region" description="Helical" evidence="5">
    <location>
        <begin position="164"/>
        <end position="184"/>
    </location>
</feature>
<evidence type="ECO:0000313" key="7">
    <source>
        <dbReference type="Proteomes" id="UP000324897"/>
    </source>
</evidence>
<dbReference type="PANTHER" id="PTHR23291:SF40">
    <property type="entry name" value="OS07G0177200 PROTEIN"/>
    <property type="match status" value="1"/>
</dbReference>
<feature type="transmembrane region" description="Helical" evidence="5">
    <location>
        <begin position="46"/>
        <end position="67"/>
    </location>
</feature>
<gene>
    <name evidence="6" type="ORF">EJB05_15335</name>
</gene>
<accession>A0A5J9W1I4</accession>
<dbReference type="GO" id="GO:0016020">
    <property type="term" value="C:membrane"/>
    <property type="evidence" value="ECO:0007669"/>
    <property type="project" value="UniProtKB-SubCell"/>
</dbReference>
<evidence type="ECO:0000256" key="1">
    <source>
        <dbReference type="ARBA" id="ARBA00004141"/>
    </source>
</evidence>
<name>A0A5J9W1I4_9POAL</name>
<keyword evidence="7" id="KW-1185">Reference proteome</keyword>
<comment type="similarity">
    <text evidence="5">Belongs to the BI1 family.</text>
</comment>
<feature type="transmembrane region" description="Helical" evidence="5">
    <location>
        <begin position="196"/>
        <end position="214"/>
    </location>
</feature>
<evidence type="ECO:0008006" key="8">
    <source>
        <dbReference type="Google" id="ProtNLM"/>
    </source>
</evidence>
<keyword evidence="2 5" id="KW-0812">Transmembrane</keyword>
<evidence type="ECO:0000256" key="2">
    <source>
        <dbReference type="ARBA" id="ARBA00022692"/>
    </source>
</evidence>
<evidence type="ECO:0000313" key="6">
    <source>
        <dbReference type="EMBL" id="TVU41787.1"/>
    </source>
</evidence>
<dbReference type="Proteomes" id="UP000324897">
    <property type="component" value="Chromosome 4"/>
</dbReference>
<evidence type="ECO:0000256" key="4">
    <source>
        <dbReference type="ARBA" id="ARBA00023136"/>
    </source>
</evidence>
<dbReference type="Gramene" id="TVU41787">
    <property type="protein sequence ID" value="TVU41787"/>
    <property type="gene ID" value="EJB05_15335"/>
</dbReference>
<evidence type="ECO:0000256" key="3">
    <source>
        <dbReference type="ARBA" id="ARBA00022989"/>
    </source>
</evidence>
<keyword evidence="3 5" id="KW-1133">Transmembrane helix</keyword>
<feature type="transmembrane region" description="Helical" evidence="5">
    <location>
        <begin position="226"/>
        <end position="248"/>
    </location>
</feature>
<dbReference type="OrthoDB" id="7933078at2759"/>
<evidence type="ECO:0000256" key="5">
    <source>
        <dbReference type="RuleBase" id="RU004379"/>
    </source>
</evidence>
<keyword evidence="4 5" id="KW-0472">Membrane</keyword>
<comment type="caution">
    <text evidence="6">The sequence shown here is derived from an EMBL/GenBank/DDBJ whole genome shotgun (WGS) entry which is preliminary data.</text>
</comment>
<reference evidence="6 7" key="1">
    <citation type="journal article" date="2019" name="Sci. Rep.">
        <title>A high-quality genome of Eragrostis curvula grass provides insights into Poaceae evolution and supports new strategies to enhance forage quality.</title>
        <authorList>
            <person name="Carballo J."/>
            <person name="Santos B.A.C.M."/>
            <person name="Zappacosta D."/>
            <person name="Garbus I."/>
            <person name="Selva J.P."/>
            <person name="Gallo C.A."/>
            <person name="Diaz A."/>
            <person name="Albertini E."/>
            <person name="Caccamo M."/>
            <person name="Echenique V."/>
        </authorList>
    </citation>
    <scope>NUCLEOTIDE SEQUENCE [LARGE SCALE GENOMIC DNA]</scope>
    <source>
        <strain evidence="7">cv. Victoria</strain>
        <tissue evidence="6">Leaf</tissue>
    </source>
</reference>
<comment type="subcellular location">
    <subcellularLocation>
        <location evidence="1">Membrane</location>
        <topology evidence="1">Multi-pass membrane protein</topology>
    </subcellularLocation>
</comment>
<feature type="transmembrane region" description="Helical" evidence="5">
    <location>
        <begin position="79"/>
        <end position="102"/>
    </location>
</feature>
<feature type="transmembrane region" description="Helical" evidence="5">
    <location>
        <begin position="136"/>
        <end position="158"/>
    </location>
</feature>
<organism evidence="6 7">
    <name type="scientific">Eragrostis curvula</name>
    <name type="common">weeping love grass</name>
    <dbReference type="NCBI Taxonomy" id="38414"/>
    <lineage>
        <taxon>Eukaryota</taxon>
        <taxon>Viridiplantae</taxon>
        <taxon>Streptophyta</taxon>
        <taxon>Embryophyta</taxon>
        <taxon>Tracheophyta</taxon>
        <taxon>Spermatophyta</taxon>
        <taxon>Magnoliopsida</taxon>
        <taxon>Liliopsida</taxon>
        <taxon>Poales</taxon>
        <taxon>Poaceae</taxon>
        <taxon>PACMAD clade</taxon>
        <taxon>Chloridoideae</taxon>
        <taxon>Eragrostideae</taxon>
        <taxon>Eragrostidinae</taxon>
        <taxon>Eragrostis</taxon>
    </lineage>
</organism>
<dbReference type="InterPro" id="IPR006214">
    <property type="entry name" value="Bax_inhibitor_1-related"/>
</dbReference>